<comment type="subcellular location">
    <subcellularLocation>
        <location evidence="1 7">Cell membrane</location>
        <topology evidence="1 7">Multi-pass membrane protein</topology>
    </subcellularLocation>
</comment>
<dbReference type="Gene3D" id="1.10.3720.10">
    <property type="entry name" value="MetI-like"/>
    <property type="match status" value="1"/>
</dbReference>
<keyword evidence="2 7" id="KW-0813">Transport</keyword>
<dbReference type="PANTHER" id="PTHR43744">
    <property type="entry name" value="ABC TRANSPORTER PERMEASE PROTEIN MG189-RELATED-RELATED"/>
    <property type="match status" value="1"/>
</dbReference>
<evidence type="ECO:0000256" key="5">
    <source>
        <dbReference type="ARBA" id="ARBA00022989"/>
    </source>
</evidence>
<reference evidence="9" key="1">
    <citation type="submission" date="2020-08" db="EMBL/GenBank/DDBJ databases">
        <title>Genome public.</title>
        <authorList>
            <person name="Liu C."/>
            <person name="Sun Q."/>
        </authorList>
    </citation>
    <scope>NUCLEOTIDE SEQUENCE</scope>
    <source>
        <strain evidence="9">NSJ-12</strain>
    </source>
</reference>
<dbReference type="Proteomes" id="UP000655830">
    <property type="component" value="Unassembled WGS sequence"/>
</dbReference>
<comment type="similarity">
    <text evidence="7">Belongs to the binding-protein-dependent transport system permease family.</text>
</comment>
<keyword evidence="6 7" id="KW-0472">Membrane</keyword>
<dbReference type="SUPFAM" id="SSF161098">
    <property type="entry name" value="MetI-like"/>
    <property type="match status" value="1"/>
</dbReference>
<dbReference type="Pfam" id="PF00528">
    <property type="entry name" value="BPD_transp_1"/>
    <property type="match status" value="1"/>
</dbReference>
<dbReference type="AlphaFoldDB" id="A0A926EEL3"/>
<feature type="transmembrane region" description="Helical" evidence="7">
    <location>
        <begin position="121"/>
        <end position="141"/>
    </location>
</feature>
<keyword evidence="10" id="KW-1185">Reference proteome</keyword>
<keyword evidence="5 7" id="KW-1133">Transmembrane helix</keyword>
<name>A0A926EEL3_9FIRM</name>
<feature type="domain" description="ABC transmembrane type-1" evidence="8">
    <location>
        <begin position="86"/>
        <end position="289"/>
    </location>
</feature>
<dbReference type="CDD" id="cd06261">
    <property type="entry name" value="TM_PBP2"/>
    <property type="match status" value="1"/>
</dbReference>
<dbReference type="GO" id="GO:0055085">
    <property type="term" value="P:transmembrane transport"/>
    <property type="evidence" value="ECO:0007669"/>
    <property type="project" value="InterPro"/>
</dbReference>
<evidence type="ECO:0000256" key="2">
    <source>
        <dbReference type="ARBA" id="ARBA00022448"/>
    </source>
</evidence>
<comment type="caution">
    <text evidence="9">The sequence shown here is derived from an EMBL/GenBank/DDBJ whole genome shotgun (WGS) entry which is preliminary data.</text>
</comment>
<evidence type="ECO:0000256" key="3">
    <source>
        <dbReference type="ARBA" id="ARBA00022475"/>
    </source>
</evidence>
<feature type="transmembrane region" description="Helical" evidence="7">
    <location>
        <begin position="153"/>
        <end position="174"/>
    </location>
</feature>
<dbReference type="PANTHER" id="PTHR43744:SF9">
    <property type="entry name" value="POLYGALACTURONAN_RHAMNOGALACTURONAN TRANSPORT SYSTEM PERMEASE PROTEIN YTCP"/>
    <property type="match status" value="1"/>
</dbReference>
<dbReference type="InterPro" id="IPR000515">
    <property type="entry name" value="MetI-like"/>
</dbReference>
<protein>
    <submittedName>
        <fullName evidence="9">Carbohydrate ABC transporter permease</fullName>
    </submittedName>
</protein>
<dbReference type="EMBL" id="JACRSY010000006">
    <property type="protein sequence ID" value="MBC8578878.1"/>
    <property type="molecule type" value="Genomic_DNA"/>
</dbReference>
<sequence>MSRYEKQALEGVERFNRVSKTTNIGLSALFIFFAIICLMPVILVFMISISSEQSIATYGYRFWPKEFSLEAYRFLWESKESIMGSFIVSIVVTVLGTIVGLLLNTSIAYSLSRRNFKFRGFFTWVIFIPMLFGGGMISFYITVATVLKLKDTLWALILPMAVSSFYIVMLRTFFQTTVPDSLIESAKIDGASQFKIFTTIVLPISLPAIATVGLFLTFAYWNDWYNALLFIDNNKLVPLQAMLNRIQNDIAFINDNLSTLGASAAELIAKLPSESVRMAIVVIVVLPIACSYPFFQKYFISGLTIGAVKE</sequence>
<feature type="transmembrane region" description="Helical" evidence="7">
    <location>
        <begin position="194"/>
        <end position="221"/>
    </location>
</feature>
<dbReference type="GO" id="GO:0005886">
    <property type="term" value="C:plasma membrane"/>
    <property type="evidence" value="ECO:0007669"/>
    <property type="project" value="UniProtKB-SubCell"/>
</dbReference>
<feature type="transmembrane region" description="Helical" evidence="7">
    <location>
        <begin position="24"/>
        <end position="49"/>
    </location>
</feature>
<accession>A0A926EEL3</accession>
<keyword evidence="3" id="KW-1003">Cell membrane</keyword>
<evidence type="ECO:0000256" key="1">
    <source>
        <dbReference type="ARBA" id="ARBA00004651"/>
    </source>
</evidence>
<dbReference type="PROSITE" id="PS50928">
    <property type="entry name" value="ABC_TM1"/>
    <property type="match status" value="1"/>
</dbReference>
<dbReference type="RefSeq" id="WP_249332007.1">
    <property type="nucleotide sequence ID" value="NZ_JACRSY010000006.1"/>
</dbReference>
<evidence type="ECO:0000313" key="10">
    <source>
        <dbReference type="Proteomes" id="UP000655830"/>
    </source>
</evidence>
<evidence type="ECO:0000313" key="9">
    <source>
        <dbReference type="EMBL" id="MBC8578878.1"/>
    </source>
</evidence>
<proteinExistence type="inferred from homology"/>
<evidence type="ECO:0000256" key="6">
    <source>
        <dbReference type="ARBA" id="ARBA00023136"/>
    </source>
</evidence>
<evidence type="ECO:0000256" key="4">
    <source>
        <dbReference type="ARBA" id="ARBA00022692"/>
    </source>
</evidence>
<keyword evidence="4 7" id="KW-0812">Transmembrane</keyword>
<organism evidence="9 10">
    <name type="scientific">Zhenhengia yiwuensis</name>
    <dbReference type="NCBI Taxonomy" id="2763666"/>
    <lineage>
        <taxon>Bacteria</taxon>
        <taxon>Bacillati</taxon>
        <taxon>Bacillota</taxon>
        <taxon>Clostridia</taxon>
        <taxon>Lachnospirales</taxon>
        <taxon>Lachnospiraceae</taxon>
        <taxon>Zhenhengia</taxon>
    </lineage>
</organism>
<dbReference type="InterPro" id="IPR035906">
    <property type="entry name" value="MetI-like_sf"/>
</dbReference>
<feature type="transmembrane region" description="Helical" evidence="7">
    <location>
        <begin position="276"/>
        <end position="295"/>
    </location>
</feature>
<evidence type="ECO:0000259" key="8">
    <source>
        <dbReference type="PROSITE" id="PS50928"/>
    </source>
</evidence>
<gene>
    <name evidence="9" type="ORF">H8718_04945</name>
</gene>
<evidence type="ECO:0000256" key="7">
    <source>
        <dbReference type="RuleBase" id="RU363032"/>
    </source>
</evidence>
<feature type="transmembrane region" description="Helical" evidence="7">
    <location>
        <begin position="82"/>
        <end position="109"/>
    </location>
</feature>